<dbReference type="AlphaFoldDB" id="A0A9W4TB63"/>
<feature type="non-terminal residue" evidence="1">
    <location>
        <position position="51"/>
    </location>
</feature>
<evidence type="ECO:0000313" key="1">
    <source>
        <dbReference type="EMBL" id="CAI2199660.1"/>
    </source>
</evidence>
<comment type="caution">
    <text evidence="1">The sequence shown here is derived from an EMBL/GenBank/DDBJ whole genome shotgun (WGS) entry which is preliminary data.</text>
</comment>
<name>A0A9W4TB63_9GLOM</name>
<keyword evidence="2" id="KW-1185">Reference proteome</keyword>
<dbReference type="Proteomes" id="UP001153678">
    <property type="component" value="Unassembled WGS sequence"/>
</dbReference>
<organism evidence="1 2">
    <name type="scientific">Funneliformis geosporum</name>
    <dbReference type="NCBI Taxonomy" id="1117311"/>
    <lineage>
        <taxon>Eukaryota</taxon>
        <taxon>Fungi</taxon>
        <taxon>Fungi incertae sedis</taxon>
        <taxon>Mucoromycota</taxon>
        <taxon>Glomeromycotina</taxon>
        <taxon>Glomeromycetes</taxon>
        <taxon>Glomerales</taxon>
        <taxon>Glomeraceae</taxon>
        <taxon>Funneliformis</taxon>
    </lineage>
</organism>
<proteinExistence type="predicted"/>
<reference evidence="1" key="1">
    <citation type="submission" date="2022-08" db="EMBL/GenBank/DDBJ databases">
        <authorList>
            <person name="Kallberg Y."/>
            <person name="Tangrot J."/>
            <person name="Rosling A."/>
        </authorList>
    </citation>
    <scope>NUCLEOTIDE SEQUENCE</scope>
    <source>
        <strain evidence="1">Wild A</strain>
    </source>
</reference>
<sequence length="51" mass="5516">TPKPIIPIPEVISLVISCSRCLLRAGALVLQSLQQAVIFFFLPVCGSNQSF</sequence>
<protein>
    <submittedName>
        <fullName evidence="1">9328_t:CDS:1</fullName>
    </submittedName>
</protein>
<accession>A0A9W4TB63</accession>
<evidence type="ECO:0000313" key="2">
    <source>
        <dbReference type="Proteomes" id="UP001153678"/>
    </source>
</evidence>
<gene>
    <name evidence="1" type="ORF">FWILDA_LOCUS19185</name>
</gene>
<dbReference type="EMBL" id="CAMKVN010021965">
    <property type="protein sequence ID" value="CAI2199660.1"/>
    <property type="molecule type" value="Genomic_DNA"/>
</dbReference>